<proteinExistence type="inferred from homology"/>
<accession>A0ABT7YFE5</accession>
<evidence type="ECO:0000256" key="4">
    <source>
        <dbReference type="ARBA" id="ARBA00022837"/>
    </source>
</evidence>
<feature type="domain" description="Sulfatase N-terminal" evidence="5">
    <location>
        <begin position="34"/>
        <end position="390"/>
    </location>
</feature>
<dbReference type="SUPFAM" id="SSF53649">
    <property type="entry name" value="Alkaline phosphatase-like"/>
    <property type="match status" value="1"/>
</dbReference>
<keyword evidence="2" id="KW-0479">Metal-binding</keyword>
<reference evidence="6" key="1">
    <citation type="submission" date="2023-06" db="EMBL/GenBank/DDBJ databases">
        <title>Robiginitalea aurantiacus sp. nov. and Algoriphagus sediminis sp. nov., isolated from coastal sediment.</title>
        <authorList>
            <person name="Zhou Z.Y."/>
            <person name="An J."/>
            <person name="Jia Y.W."/>
            <person name="Du Z.J."/>
        </authorList>
    </citation>
    <scope>NUCLEOTIDE SEQUENCE</scope>
    <source>
        <strain evidence="6">C2-7</strain>
    </source>
</reference>
<dbReference type="InterPro" id="IPR000917">
    <property type="entry name" value="Sulfatase_N"/>
</dbReference>
<gene>
    <name evidence="6" type="ORF">QVH07_12180</name>
</gene>
<keyword evidence="4" id="KW-0106">Calcium</keyword>
<dbReference type="InterPro" id="IPR050738">
    <property type="entry name" value="Sulfatase"/>
</dbReference>
<dbReference type="CDD" id="cd16143">
    <property type="entry name" value="ARS_like"/>
    <property type="match status" value="1"/>
</dbReference>
<evidence type="ECO:0000259" key="5">
    <source>
        <dbReference type="Pfam" id="PF00884"/>
    </source>
</evidence>
<dbReference type="Gene3D" id="3.40.720.10">
    <property type="entry name" value="Alkaline Phosphatase, subunit A"/>
    <property type="match status" value="1"/>
</dbReference>
<sequence length="525" mass="58602">MIYSNLSRSSIFLFLVPILLISCSKPELEKKSNPNIIIVLADDLGYGDIGAFNSESLIKTPHIDELASEGMMFTDAHTTSAVCTPTRYALLTGRYNWRTKLKEGVLTGKSKALIASDRTTLGSMLQKQGYHTAMIGKWHLGMDWGLKEGETFKPGGWNPEDYDQLDFNKPIENGPGTRGFDYSLALPASLDIAPYVYVENNALTSIPTKTTIDQGEYSWWREGPTSVDFIHEQCTPVFFEKSMEYISEQSKMENPFFLFLALPSPHTPILPTKEWQGKSGMLPYADFMMMIDDYMGKLNQAIKEAGIEENTILIFTSDNGCSPAAGFEKMVEMGHYPSGPFRGHKADIYEGGHRVPTIVKWPSTIAKGTVNSTLISQVDFMATFAELTGYEMQDNEGEDSFSFLSQLNSDPSDDLEREGTVFHSVNGTFAIRKGDWKLITSKGSGGWSFPRPGDSAQEGLPAMQLYNLANDPAETQNLYPNERAKAEELEQLLVKYIQDGRSTEGAIQSNDSFDGEWIQTWFMKD</sequence>
<dbReference type="InterPro" id="IPR017850">
    <property type="entry name" value="Alkaline_phosphatase_core_sf"/>
</dbReference>
<comment type="similarity">
    <text evidence="1">Belongs to the sulfatase family.</text>
</comment>
<dbReference type="Proteomes" id="UP001171916">
    <property type="component" value="Unassembled WGS sequence"/>
</dbReference>
<keyword evidence="7" id="KW-1185">Reference proteome</keyword>
<dbReference type="EMBL" id="JAUEPH010000005">
    <property type="protein sequence ID" value="MDN3204914.1"/>
    <property type="molecule type" value="Genomic_DNA"/>
</dbReference>
<dbReference type="RefSeq" id="WP_290000747.1">
    <property type="nucleotide sequence ID" value="NZ_JAUEPH010000005.1"/>
</dbReference>
<keyword evidence="3" id="KW-0378">Hydrolase</keyword>
<dbReference type="PROSITE" id="PS00523">
    <property type="entry name" value="SULFATASE_1"/>
    <property type="match status" value="1"/>
</dbReference>
<evidence type="ECO:0000256" key="2">
    <source>
        <dbReference type="ARBA" id="ARBA00022723"/>
    </source>
</evidence>
<comment type="caution">
    <text evidence="6">The sequence shown here is derived from an EMBL/GenBank/DDBJ whole genome shotgun (WGS) entry which is preliminary data.</text>
</comment>
<dbReference type="Gene3D" id="3.30.1120.10">
    <property type="match status" value="1"/>
</dbReference>
<organism evidence="6 7">
    <name type="scientific">Algoriphagus sediminis</name>
    <dbReference type="NCBI Taxonomy" id="3057113"/>
    <lineage>
        <taxon>Bacteria</taxon>
        <taxon>Pseudomonadati</taxon>
        <taxon>Bacteroidota</taxon>
        <taxon>Cytophagia</taxon>
        <taxon>Cytophagales</taxon>
        <taxon>Cyclobacteriaceae</taxon>
        <taxon>Algoriphagus</taxon>
    </lineage>
</organism>
<evidence type="ECO:0000313" key="6">
    <source>
        <dbReference type="EMBL" id="MDN3204914.1"/>
    </source>
</evidence>
<evidence type="ECO:0000313" key="7">
    <source>
        <dbReference type="Proteomes" id="UP001171916"/>
    </source>
</evidence>
<name>A0ABT7YFE5_9BACT</name>
<protein>
    <submittedName>
        <fullName evidence="6">Arylsulfatase</fullName>
    </submittedName>
</protein>
<evidence type="ECO:0000256" key="1">
    <source>
        <dbReference type="ARBA" id="ARBA00008779"/>
    </source>
</evidence>
<evidence type="ECO:0000256" key="3">
    <source>
        <dbReference type="ARBA" id="ARBA00022801"/>
    </source>
</evidence>
<dbReference type="PANTHER" id="PTHR42693">
    <property type="entry name" value="ARYLSULFATASE FAMILY MEMBER"/>
    <property type="match status" value="1"/>
</dbReference>
<dbReference type="InterPro" id="IPR024607">
    <property type="entry name" value="Sulfatase_CS"/>
</dbReference>
<dbReference type="PROSITE" id="PS00149">
    <property type="entry name" value="SULFATASE_2"/>
    <property type="match status" value="1"/>
</dbReference>
<dbReference type="Pfam" id="PF00884">
    <property type="entry name" value="Sulfatase"/>
    <property type="match status" value="1"/>
</dbReference>
<dbReference type="PANTHER" id="PTHR42693:SF53">
    <property type="entry name" value="ENDO-4-O-SULFATASE"/>
    <property type="match status" value="1"/>
</dbReference>